<reference evidence="10 11" key="1">
    <citation type="submission" date="2014-05" db="EMBL/GenBank/DDBJ databases">
        <title>Genome Announcement of Sphingobium lucknowense F2.</title>
        <authorList>
            <person name="Lal R."/>
            <person name="Negi V."/>
            <person name="Lata P."/>
            <person name="Sangwan N."/>
            <person name="Gupta S.K."/>
            <person name="Rao D.L.N."/>
            <person name="Das S."/>
        </authorList>
    </citation>
    <scope>NUCLEOTIDE SEQUENCE [LARGE SCALE GENOMIC DNA]</scope>
    <source>
        <strain evidence="10 11">F2</strain>
    </source>
</reference>
<comment type="similarity">
    <text evidence="2">Belongs to the ABC-2 integral membrane protein family.</text>
</comment>
<dbReference type="RefSeq" id="WP_020820378.1">
    <property type="nucleotide sequence ID" value="NZ_JANF02000004.1"/>
</dbReference>
<feature type="transmembrane region" description="Helical" evidence="8">
    <location>
        <begin position="345"/>
        <end position="365"/>
    </location>
</feature>
<feature type="domain" description="ABC transmembrane type-2" evidence="9">
    <location>
        <begin position="134"/>
        <end position="370"/>
    </location>
</feature>
<dbReference type="EMBL" id="JANF02000004">
    <property type="protein sequence ID" value="KER38136.1"/>
    <property type="molecule type" value="Genomic_DNA"/>
</dbReference>
<comment type="subcellular location">
    <subcellularLocation>
        <location evidence="1">Cell membrane</location>
        <topology evidence="1">Multi-pass membrane protein</topology>
    </subcellularLocation>
</comment>
<dbReference type="InterPro" id="IPR047817">
    <property type="entry name" value="ABC2_TM_bact-type"/>
</dbReference>
<evidence type="ECO:0000256" key="7">
    <source>
        <dbReference type="ARBA" id="ARBA00023136"/>
    </source>
</evidence>
<dbReference type="AlphaFoldDB" id="A0A8E1C4G8"/>
<feature type="transmembrane region" description="Helical" evidence="8">
    <location>
        <begin position="319"/>
        <end position="339"/>
    </location>
</feature>
<proteinExistence type="inferred from homology"/>
<keyword evidence="3" id="KW-0813">Transport</keyword>
<evidence type="ECO:0000256" key="8">
    <source>
        <dbReference type="SAM" id="Phobius"/>
    </source>
</evidence>
<evidence type="ECO:0000256" key="4">
    <source>
        <dbReference type="ARBA" id="ARBA00022475"/>
    </source>
</evidence>
<evidence type="ECO:0000259" key="9">
    <source>
        <dbReference type="PROSITE" id="PS51012"/>
    </source>
</evidence>
<dbReference type="Gene3D" id="3.40.1710.10">
    <property type="entry name" value="abc type-2 transporter like domain"/>
    <property type="match status" value="1"/>
</dbReference>
<evidence type="ECO:0000256" key="1">
    <source>
        <dbReference type="ARBA" id="ARBA00004651"/>
    </source>
</evidence>
<dbReference type="PROSITE" id="PS51012">
    <property type="entry name" value="ABC_TM2"/>
    <property type="match status" value="1"/>
</dbReference>
<sequence>MRQKLSNIYRLGVKELWSLWRDPTMLVLILFTFTFAVYSSATSMPDTLHMAPIAIVDEDQSPLSQRIVSAFYPPQFTPPAMISAPQIDPAMDAGTYTFVLQIPSGFQRDVLAGRPAEIQLNTDATRMTQAFSGSGYIQQIVLGEANAFVQRYRARTSLPVDIELRARFNPTLDKSWFGSLSQIINQISLLSIVLTGAALLRERERGTIEHLLVMPVTPFEIMMSKVWSMGLVVLLASLLSVHLIVRAVLGVPIAGSLTLFFVGAGLVMFATTSMGIFMATLARNMPQFGMLAVLVLLPLQMLSGGTTPRENMPEFVQTVMLAAPTTHFVVLGQAVLFRGAGLPVVWPQLLAIFVIGAAFFALALARFRKAISSMA</sequence>
<gene>
    <name evidence="10" type="ORF">AL00_02060</name>
</gene>
<keyword evidence="5 8" id="KW-0812">Transmembrane</keyword>
<accession>A0A8E1C4G8</accession>
<protein>
    <submittedName>
        <fullName evidence="10">Membrane protein</fullName>
    </submittedName>
</protein>
<evidence type="ECO:0000256" key="2">
    <source>
        <dbReference type="ARBA" id="ARBA00007783"/>
    </source>
</evidence>
<keyword evidence="7 8" id="KW-0472">Membrane</keyword>
<dbReference type="PANTHER" id="PTHR30294:SF47">
    <property type="entry name" value="INNER MEMBRANE TRANSPORT PERMEASE YHHJ"/>
    <property type="match status" value="1"/>
</dbReference>
<dbReference type="PANTHER" id="PTHR30294">
    <property type="entry name" value="MEMBRANE COMPONENT OF ABC TRANSPORTER YHHJ-RELATED"/>
    <property type="match status" value="1"/>
</dbReference>
<keyword evidence="6 8" id="KW-1133">Transmembrane helix</keyword>
<name>A0A8E1C4G8_9SPHN</name>
<dbReference type="InterPro" id="IPR013525">
    <property type="entry name" value="ABC2_TM"/>
</dbReference>
<dbReference type="GO" id="GO:0005886">
    <property type="term" value="C:plasma membrane"/>
    <property type="evidence" value="ECO:0007669"/>
    <property type="project" value="UniProtKB-SubCell"/>
</dbReference>
<organism evidence="10 11">
    <name type="scientific">Sphingobium indicum F2</name>
    <dbReference type="NCBI Taxonomy" id="1450518"/>
    <lineage>
        <taxon>Bacteria</taxon>
        <taxon>Pseudomonadati</taxon>
        <taxon>Pseudomonadota</taxon>
        <taxon>Alphaproteobacteria</taxon>
        <taxon>Sphingomonadales</taxon>
        <taxon>Sphingomonadaceae</taxon>
        <taxon>Sphingobium</taxon>
    </lineage>
</organism>
<comment type="caution">
    <text evidence="10">The sequence shown here is derived from an EMBL/GenBank/DDBJ whole genome shotgun (WGS) entry which is preliminary data.</text>
</comment>
<feature type="transmembrane region" description="Helical" evidence="8">
    <location>
        <begin position="226"/>
        <end position="245"/>
    </location>
</feature>
<feature type="transmembrane region" description="Helical" evidence="8">
    <location>
        <begin position="257"/>
        <end position="282"/>
    </location>
</feature>
<dbReference type="Pfam" id="PF12698">
    <property type="entry name" value="ABC2_membrane_3"/>
    <property type="match status" value="1"/>
</dbReference>
<evidence type="ECO:0000256" key="3">
    <source>
        <dbReference type="ARBA" id="ARBA00022448"/>
    </source>
</evidence>
<dbReference type="InterPro" id="IPR051449">
    <property type="entry name" value="ABC-2_transporter_component"/>
</dbReference>
<evidence type="ECO:0000313" key="10">
    <source>
        <dbReference type="EMBL" id="KER38136.1"/>
    </source>
</evidence>
<evidence type="ECO:0000256" key="5">
    <source>
        <dbReference type="ARBA" id="ARBA00022692"/>
    </source>
</evidence>
<dbReference type="Proteomes" id="UP000028135">
    <property type="component" value="Unassembled WGS sequence"/>
</dbReference>
<keyword evidence="4" id="KW-1003">Cell membrane</keyword>
<dbReference type="GO" id="GO:0140359">
    <property type="term" value="F:ABC-type transporter activity"/>
    <property type="evidence" value="ECO:0007669"/>
    <property type="project" value="InterPro"/>
</dbReference>
<evidence type="ECO:0000313" key="11">
    <source>
        <dbReference type="Proteomes" id="UP000028135"/>
    </source>
</evidence>
<feature type="transmembrane region" description="Helical" evidence="8">
    <location>
        <begin position="288"/>
        <end position="307"/>
    </location>
</feature>
<evidence type="ECO:0000256" key="6">
    <source>
        <dbReference type="ARBA" id="ARBA00022989"/>
    </source>
</evidence>